<reference evidence="1" key="2">
    <citation type="journal article" date="2015" name="Data Brief">
        <title>Shoot transcriptome of the giant reed, Arundo donax.</title>
        <authorList>
            <person name="Barrero R.A."/>
            <person name="Guerrero F.D."/>
            <person name="Moolhuijzen P."/>
            <person name="Goolsby J.A."/>
            <person name="Tidwell J."/>
            <person name="Bellgard S.E."/>
            <person name="Bellgard M.I."/>
        </authorList>
    </citation>
    <scope>NUCLEOTIDE SEQUENCE</scope>
    <source>
        <tissue evidence="1">Shoot tissue taken approximately 20 cm above the soil surface</tissue>
    </source>
</reference>
<protein>
    <submittedName>
        <fullName evidence="1">Uncharacterized protein</fullName>
    </submittedName>
</protein>
<reference evidence="1" key="1">
    <citation type="submission" date="2014-09" db="EMBL/GenBank/DDBJ databases">
        <authorList>
            <person name="Magalhaes I.L.F."/>
            <person name="Oliveira U."/>
            <person name="Santos F.R."/>
            <person name="Vidigal T.H.D.A."/>
            <person name="Brescovit A.D."/>
            <person name="Santos A.J."/>
        </authorList>
    </citation>
    <scope>NUCLEOTIDE SEQUENCE</scope>
    <source>
        <tissue evidence="1">Shoot tissue taken approximately 20 cm above the soil surface</tissue>
    </source>
</reference>
<sequence>MKHLKGLLLTSQNNHTQKISRQIFQPPSALQIQKKSRTTHSQEVGISLGRCIHLEGTVKGSQRAKLQSHL</sequence>
<organism evidence="1">
    <name type="scientific">Arundo donax</name>
    <name type="common">Giant reed</name>
    <name type="synonym">Donax arundinaceus</name>
    <dbReference type="NCBI Taxonomy" id="35708"/>
    <lineage>
        <taxon>Eukaryota</taxon>
        <taxon>Viridiplantae</taxon>
        <taxon>Streptophyta</taxon>
        <taxon>Embryophyta</taxon>
        <taxon>Tracheophyta</taxon>
        <taxon>Spermatophyta</taxon>
        <taxon>Magnoliopsida</taxon>
        <taxon>Liliopsida</taxon>
        <taxon>Poales</taxon>
        <taxon>Poaceae</taxon>
        <taxon>PACMAD clade</taxon>
        <taxon>Arundinoideae</taxon>
        <taxon>Arundineae</taxon>
        <taxon>Arundo</taxon>
    </lineage>
</organism>
<proteinExistence type="predicted"/>
<dbReference type="EMBL" id="GBRH01170066">
    <property type="protein sequence ID" value="JAE27830.1"/>
    <property type="molecule type" value="Transcribed_RNA"/>
</dbReference>
<accession>A0A0A9GRN6</accession>
<name>A0A0A9GRN6_ARUDO</name>
<dbReference type="AlphaFoldDB" id="A0A0A9GRN6"/>
<evidence type="ECO:0000313" key="1">
    <source>
        <dbReference type="EMBL" id="JAE27830.1"/>
    </source>
</evidence>